<dbReference type="Gene3D" id="1.10.510.10">
    <property type="entry name" value="Transferase(Phosphotransferase) domain 1"/>
    <property type="match status" value="1"/>
</dbReference>
<evidence type="ECO:0000256" key="4">
    <source>
        <dbReference type="ARBA" id="ARBA00022741"/>
    </source>
</evidence>
<evidence type="ECO:0000256" key="5">
    <source>
        <dbReference type="ARBA" id="ARBA00022777"/>
    </source>
</evidence>
<dbReference type="PANTHER" id="PTHR24363">
    <property type="entry name" value="SERINE/THREONINE PROTEIN KINASE"/>
    <property type="match status" value="1"/>
</dbReference>
<comment type="caution">
    <text evidence="11">The sequence shown here is derived from an EMBL/GenBank/DDBJ whole genome shotgun (WGS) entry which is preliminary data.</text>
</comment>
<evidence type="ECO:0000313" key="11">
    <source>
        <dbReference type="EMBL" id="MBH8554203.1"/>
    </source>
</evidence>
<reference evidence="11 12" key="1">
    <citation type="journal article" date="2021" name="Int. J. Syst. Evol. Microbiol.">
        <title>Amazonocrinis nigriterrae gen. nov., sp. nov., Atlanticothrix silvestris gen. nov., sp. nov. and Dendronalium phyllosphericum gen. nov., sp. nov., nostocacean cyanobacteria from Brazilian environments.</title>
        <authorList>
            <person name="Alvarenga D.O."/>
            <person name="Andreote A.P.D."/>
            <person name="Branco L.H.Z."/>
            <person name="Delbaje E."/>
            <person name="Cruz R.B."/>
            <person name="Varani A.M."/>
            <person name="Fiore M.F."/>
        </authorList>
    </citation>
    <scope>NUCLEOTIDE SEQUENCE [LARGE SCALE GENOMIC DNA]</scope>
    <source>
        <strain evidence="11 12">CENA357</strain>
    </source>
</reference>
<evidence type="ECO:0000313" key="12">
    <source>
        <dbReference type="Proteomes" id="UP000599391"/>
    </source>
</evidence>
<dbReference type="SMART" id="SM00220">
    <property type="entry name" value="S_TKc"/>
    <property type="match status" value="1"/>
</dbReference>
<keyword evidence="5 11" id="KW-0418">Kinase</keyword>
<evidence type="ECO:0000256" key="8">
    <source>
        <dbReference type="ARBA" id="ARBA00048679"/>
    </source>
</evidence>
<comment type="catalytic activity">
    <reaction evidence="7">
        <text>L-threonyl-[protein] + ATP = O-phospho-L-threonyl-[protein] + ADP + H(+)</text>
        <dbReference type="Rhea" id="RHEA:46608"/>
        <dbReference type="Rhea" id="RHEA-COMP:11060"/>
        <dbReference type="Rhea" id="RHEA-COMP:11605"/>
        <dbReference type="ChEBI" id="CHEBI:15378"/>
        <dbReference type="ChEBI" id="CHEBI:30013"/>
        <dbReference type="ChEBI" id="CHEBI:30616"/>
        <dbReference type="ChEBI" id="CHEBI:61977"/>
        <dbReference type="ChEBI" id="CHEBI:456216"/>
        <dbReference type="EC" id="2.7.11.1"/>
    </reaction>
</comment>
<dbReference type="SUPFAM" id="SSF56112">
    <property type="entry name" value="Protein kinase-like (PK-like)"/>
    <property type="match status" value="1"/>
</dbReference>
<evidence type="ECO:0000256" key="7">
    <source>
        <dbReference type="ARBA" id="ARBA00047899"/>
    </source>
</evidence>
<evidence type="ECO:0000256" key="9">
    <source>
        <dbReference type="PROSITE-ProRule" id="PRU10141"/>
    </source>
</evidence>
<proteinExistence type="predicted"/>
<evidence type="ECO:0000256" key="3">
    <source>
        <dbReference type="ARBA" id="ARBA00022679"/>
    </source>
</evidence>
<dbReference type="InterPro" id="IPR011009">
    <property type="entry name" value="Kinase-like_dom_sf"/>
</dbReference>
<dbReference type="InterPro" id="IPR000719">
    <property type="entry name" value="Prot_kinase_dom"/>
</dbReference>
<keyword evidence="6 9" id="KW-0067">ATP-binding</keyword>
<feature type="domain" description="Protein kinase" evidence="10">
    <location>
        <begin position="10"/>
        <end position="271"/>
    </location>
</feature>
<dbReference type="GO" id="GO:0005524">
    <property type="term" value="F:ATP binding"/>
    <property type="evidence" value="ECO:0007669"/>
    <property type="project" value="UniProtKB-UniRule"/>
</dbReference>
<evidence type="ECO:0000256" key="6">
    <source>
        <dbReference type="ARBA" id="ARBA00022840"/>
    </source>
</evidence>
<dbReference type="AlphaFoldDB" id="A0A8J7HG85"/>
<evidence type="ECO:0000256" key="2">
    <source>
        <dbReference type="ARBA" id="ARBA00022527"/>
    </source>
</evidence>
<comment type="catalytic activity">
    <reaction evidence="8">
        <text>L-seryl-[protein] + ATP = O-phospho-L-seryl-[protein] + ADP + H(+)</text>
        <dbReference type="Rhea" id="RHEA:17989"/>
        <dbReference type="Rhea" id="RHEA-COMP:9863"/>
        <dbReference type="Rhea" id="RHEA-COMP:11604"/>
        <dbReference type="ChEBI" id="CHEBI:15378"/>
        <dbReference type="ChEBI" id="CHEBI:29999"/>
        <dbReference type="ChEBI" id="CHEBI:30616"/>
        <dbReference type="ChEBI" id="CHEBI:83421"/>
        <dbReference type="ChEBI" id="CHEBI:456216"/>
        <dbReference type="EC" id="2.7.11.1"/>
    </reaction>
</comment>
<feature type="binding site" evidence="9">
    <location>
        <position position="41"/>
    </location>
    <ligand>
        <name>ATP</name>
        <dbReference type="ChEBI" id="CHEBI:30616"/>
    </ligand>
</feature>
<dbReference type="EMBL" id="JAECZB010000067">
    <property type="protein sequence ID" value="MBH8554203.1"/>
    <property type="molecule type" value="Genomic_DNA"/>
</dbReference>
<dbReference type="CDD" id="cd14014">
    <property type="entry name" value="STKc_PknB_like"/>
    <property type="match status" value="1"/>
</dbReference>
<dbReference type="RefSeq" id="WP_214440450.1">
    <property type="nucleotide sequence ID" value="NZ_JAECZB010000067.1"/>
</dbReference>
<dbReference type="Pfam" id="PF26309">
    <property type="entry name" value="DUF8082"/>
    <property type="match status" value="2"/>
</dbReference>
<evidence type="ECO:0000259" key="10">
    <source>
        <dbReference type="PROSITE" id="PS50011"/>
    </source>
</evidence>
<dbReference type="PROSITE" id="PS50011">
    <property type="entry name" value="PROTEIN_KINASE_DOM"/>
    <property type="match status" value="1"/>
</dbReference>
<dbReference type="InterPro" id="IPR058395">
    <property type="entry name" value="DUF8082"/>
</dbReference>
<keyword evidence="3" id="KW-0808">Transferase</keyword>
<keyword evidence="2 11" id="KW-0723">Serine/threonine-protein kinase</keyword>
<accession>A0A8J7HG85</accession>
<dbReference type="EC" id="2.7.11.1" evidence="1"/>
<keyword evidence="4 9" id="KW-0547">Nucleotide-binding</keyword>
<dbReference type="Gene3D" id="3.30.200.20">
    <property type="entry name" value="Phosphorylase Kinase, domain 1"/>
    <property type="match status" value="1"/>
</dbReference>
<evidence type="ECO:0000256" key="1">
    <source>
        <dbReference type="ARBA" id="ARBA00012513"/>
    </source>
</evidence>
<dbReference type="GO" id="GO:0004674">
    <property type="term" value="F:protein serine/threonine kinase activity"/>
    <property type="evidence" value="ECO:0007669"/>
    <property type="project" value="UniProtKB-KW"/>
</dbReference>
<sequence>MLGKLLDGRYQVLQVLGGGGFGQTYIAQDTHRPGFPKCVVKHLKPVTHNPEFLQTSRRLFTSEAETLEELGHHDQIPRLLAYFEDNQEFFLVQEFIKGYALTAELLPNRPWTEDQVIQLLQQVLGILEFIHSHKVIHRDIKPENIIRRQQDGKLVLIDFGAVKQVQTQLLSAPGRTETTIAIGTPGYMSTEQGRGKPRPNSDIYSLGVISIQALTGLHPRQLEEDQNTGEILWQHLATSISSDLASILSKMVLHHFRERYQSATEVLEELGQIDAVANRAFTQVELPPTQFFPQNATVYSPGYILSPTQYNKLEKMLLEFVGPVAPTLLRKVKASAYSYEELINNLAIHLTEYQQTKFKKQATLLFEESTEQSINISNLPITEITIINDSFVHQCEQELANVIGPIATFLVQKAIKNSPQTSRTELVRTLAGHISDPQQAGQFQQRLLG</sequence>
<protein>
    <recommendedName>
        <fullName evidence="1">non-specific serine/threonine protein kinase</fullName>
        <ecNumber evidence="1">2.7.11.1</ecNumber>
    </recommendedName>
</protein>
<dbReference type="Pfam" id="PF00069">
    <property type="entry name" value="Pkinase"/>
    <property type="match status" value="1"/>
</dbReference>
<dbReference type="PROSITE" id="PS00107">
    <property type="entry name" value="PROTEIN_KINASE_ATP"/>
    <property type="match status" value="1"/>
</dbReference>
<dbReference type="Proteomes" id="UP000599391">
    <property type="component" value="Unassembled WGS sequence"/>
</dbReference>
<gene>
    <name evidence="11" type="ORF">I8751_17905</name>
</gene>
<name>A0A8J7HG85_9CYAN</name>
<dbReference type="PANTHER" id="PTHR24363:SF0">
    <property type="entry name" value="SERINE_THREONINE KINASE LIKE DOMAIN CONTAINING 1"/>
    <property type="match status" value="1"/>
</dbReference>
<dbReference type="InterPro" id="IPR017441">
    <property type="entry name" value="Protein_kinase_ATP_BS"/>
</dbReference>
<keyword evidence="12" id="KW-1185">Reference proteome</keyword>
<organism evidence="11 12">
    <name type="scientific">Atlanticothrix silvestris CENA357</name>
    <dbReference type="NCBI Taxonomy" id="1725252"/>
    <lineage>
        <taxon>Bacteria</taxon>
        <taxon>Bacillati</taxon>
        <taxon>Cyanobacteriota</taxon>
        <taxon>Cyanophyceae</taxon>
        <taxon>Nostocales</taxon>
        <taxon>Nodulariaceae</taxon>
        <taxon>Atlanticothrix</taxon>
        <taxon>Atlanticothrix silvestris</taxon>
    </lineage>
</organism>